<name>A0A1G5L7Q8_9GAMM</name>
<gene>
    <name evidence="2" type="ORF">SAMN02927935_04004</name>
</gene>
<protein>
    <submittedName>
        <fullName evidence="2">Cytosine deaminase</fullName>
    </submittedName>
</protein>
<organism evidence="2 3">
    <name type="scientific">Serratia nematodiphila</name>
    <dbReference type="NCBI Taxonomy" id="458197"/>
    <lineage>
        <taxon>Bacteria</taxon>
        <taxon>Pseudomonadati</taxon>
        <taxon>Pseudomonadota</taxon>
        <taxon>Gammaproteobacteria</taxon>
        <taxon>Enterobacterales</taxon>
        <taxon>Yersiniaceae</taxon>
        <taxon>Serratia</taxon>
    </lineage>
</organism>
<dbReference type="EMBL" id="FMUT01000012">
    <property type="protein sequence ID" value="SCZ08310.1"/>
    <property type="molecule type" value="Genomic_DNA"/>
</dbReference>
<dbReference type="InterPro" id="IPR011059">
    <property type="entry name" value="Metal-dep_hydrolase_composite"/>
</dbReference>
<evidence type="ECO:0000259" key="1">
    <source>
        <dbReference type="Pfam" id="PF07969"/>
    </source>
</evidence>
<dbReference type="PANTHER" id="PTHR32027:SF0">
    <property type="entry name" value="CYTOSINE DEAMINASE"/>
    <property type="match status" value="1"/>
</dbReference>
<evidence type="ECO:0000313" key="2">
    <source>
        <dbReference type="EMBL" id="SCZ08310.1"/>
    </source>
</evidence>
<dbReference type="CDD" id="cd01293">
    <property type="entry name" value="Bact_CD"/>
    <property type="match status" value="1"/>
</dbReference>
<dbReference type="Gene3D" id="2.30.40.10">
    <property type="entry name" value="Urease, subunit C, domain 1"/>
    <property type="match status" value="1"/>
</dbReference>
<dbReference type="Proteomes" id="UP000183031">
    <property type="component" value="Unassembled WGS sequence"/>
</dbReference>
<keyword evidence="3" id="KW-1185">Reference proteome</keyword>
<dbReference type="InterPro" id="IPR052349">
    <property type="entry name" value="Metallo-hydrolase_Enzymes"/>
</dbReference>
<dbReference type="SUPFAM" id="SSF51556">
    <property type="entry name" value="Metallo-dependent hydrolases"/>
    <property type="match status" value="1"/>
</dbReference>
<reference evidence="2 3" key="1">
    <citation type="submission" date="2016-10" db="EMBL/GenBank/DDBJ databases">
        <authorList>
            <person name="Varghese N."/>
            <person name="Submissions S."/>
        </authorList>
    </citation>
    <scope>NUCLEOTIDE SEQUENCE [LARGE SCALE GENOMIC DNA]</scope>
    <source>
        <strain evidence="2 3">CGMCC 1.6853</strain>
    </source>
</reference>
<feature type="domain" description="Amidohydrolase 3" evidence="1">
    <location>
        <begin position="45"/>
        <end position="405"/>
    </location>
</feature>
<dbReference type="NCBIfam" id="NF005748">
    <property type="entry name" value="PRK07572.1"/>
    <property type="match status" value="1"/>
</dbReference>
<dbReference type="NCBIfam" id="NF006685">
    <property type="entry name" value="PRK09230.1"/>
    <property type="match status" value="1"/>
</dbReference>
<dbReference type="InterPro" id="IPR032466">
    <property type="entry name" value="Metal_Hydrolase"/>
</dbReference>
<dbReference type="InterPro" id="IPR013108">
    <property type="entry name" value="Amidohydro_3"/>
</dbReference>
<dbReference type="Pfam" id="PF07969">
    <property type="entry name" value="Amidohydro_3"/>
    <property type="match status" value="1"/>
</dbReference>
<dbReference type="PANTHER" id="PTHR32027">
    <property type="entry name" value="CYTOSINE DEAMINASE"/>
    <property type="match status" value="1"/>
</dbReference>
<comment type="caution">
    <text evidence="2">The sequence shown here is derived from an EMBL/GenBank/DDBJ whole genome shotgun (WGS) entry which is preliminary data.</text>
</comment>
<dbReference type="Gene3D" id="3.20.20.140">
    <property type="entry name" value="Metal-dependent hydrolases"/>
    <property type="match status" value="1"/>
</dbReference>
<sequence>MAKRPLKFIDNLRLSGHEGLWQLAIEQGRIAHLVPQPEGLEWRSDVLDAQGGLALPAFVEPHIHLDTTQTAGQPAWNQSGTLFEGIERWAERKALLTHEDVKQRAWQTLKWQIANGVQYVRTHVDVSDPTLTALRAMLEVKREVAPWVTLQIVAFPQEGILSYPNGEALLEEALRLGADVVGAIPHFEFTREYGVESLHKAFALAQKYDRLVDVHCDEIDDEQSRFVETVAALALKLEMGAKVTASHTTAMHSYNGAYASRLFRLLKMSGINFVANPLVNIHLQGRFDSYPKRRGVTRVKEMLEAEINVCFGHDDVFDPWYPLGTANMLQVLHMGLHVCQLMGYGQIDDGLKLITSHSARTLNLSDYGLAAGNSANLVILPAESGFDAVRRQTPVRYSIRQGAVIAETRPAETTLHLQQDETVDFRR</sequence>
<accession>A0A1G5L7Q8</accession>
<proteinExistence type="predicted"/>
<evidence type="ECO:0000313" key="3">
    <source>
        <dbReference type="Proteomes" id="UP000183031"/>
    </source>
</evidence>
<dbReference type="SUPFAM" id="SSF51338">
    <property type="entry name" value="Composite domain of metallo-dependent hydrolases"/>
    <property type="match status" value="1"/>
</dbReference>